<dbReference type="Proteomes" id="UP000466864">
    <property type="component" value="Unassembled WGS sequence"/>
</dbReference>
<reference evidence="1 2" key="1">
    <citation type="submission" date="2019-08" db="EMBL/GenBank/DDBJ databases">
        <title>In-depth cultivation of the pig gut microbiome towards novel bacterial diversity and tailored functional studies.</title>
        <authorList>
            <person name="Wylensek D."/>
            <person name="Hitch T.C.A."/>
            <person name="Clavel T."/>
        </authorList>
    </citation>
    <scope>NUCLEOTIDE SEQUENCE [LARGE SCALE GENOMIC DNA]</scope>
    <source>
        <strain evidence="1 2">Oil+RF-744-WCA-WT-13</strain>
    </source>
</reference>
<dbReference type="InterPro" id="IPR025466">
    <property type="entry name" value="DUF4317"/>
</dbReference>
<organism evidence="1 2">
    <name type="scientific">Bilifractor porci</name>
    <dbReference type="NCBI Taxonomy" id="2606636"/>
    <lineage>
        <taxon>Bacteria</taxon>
        <taxon>Bacillati</taxon>
        <taxon>Bacillota</taxon>
        <taxon>Clostridia</taxon>
        <taxon>Lachnospirales</taxon>
        <taxon>Lachnospiraceae</taxon>
        <taxon>Bilifractor</taxon>
    </lineage>
</organism>
<proteinExistence type="predicted"/>
<sequence>MINREDMLELTRRMTPERACFTRLAGAYVTEEGEIEDTFNINFLKLDGSQKAKNIRLAKKVPFSRTNDQLKEYTIPASMKGRDSIFQLLTAMVECRLKNDALLDVFYEQMIDAYPSDSPSAIFVFSGTYDVPLRRADREYFEESEEVYDFIICTIGPLSGEYEPGNPEFGFLYPAFRFRSADADRIDIYHADPGKIQEGLMYKLTGMRL</sequence>
<gene>
    <name evidence="1" type="ORF">FYJ60_08025</name>
</gene>
<name>A0A7X2P8M6_9FIRM</name>
<evidence type="ECO:0000313" key="1">
    <source>
        <dbReference type="EMBL" id="MST82260.1"/>
    </source>
</evidence>
<dbReference type="Pfam" id="PF14199">
    <property type="entry name" value="DUF4317"/>
    <property type="match status" value="1"/>
</dbReference>
<protein>
    <submittedName>
        <fullName evidence="1">DUF4317 family protein</fullName>
    </submittedName>
</protein>
<accession>A0A7X2P8M6</accession>
<keyword evidence="2" id="KW-1185">Reference proteome</keyword>
<dbReference type="AlphaFoldDB" id="A0A7X2P8M6"/>
<comment type="caution">
    <text evidence="1">The sequence shown here is derived from an EMBL/GenBank/DDBJ whole genome shotgun (WGS) entry which is preliminary data.</text>
</comment>
<dbReference type="EMBL" id="VUMV01000005">
    <property type="protein sequence ID" value="MST82260.1"/>
    <property type="molecule type" value="Genomic_DNA"/>
</dbReference>
<evidence type="ECO:0000313" key="2">
    <source>
        <dbReference type="Proteomes" id="UP000466864"/>
    </source>
</evidence>